<dbReference type="RefSeq" id="WP_306849639.1">
    <property type="nucleotide sequence ID" value="NZ_JAUSSK010000003.1"/>
</dbReference>
<evidence type="ECO:0008006" key="5">
    <source>
        <dbReference type="Google" id="ProtNLM"/>
    </source>
</evidence>
<feature type="region of interest" description="Disordered" evidence="1">
    <location>
        <begin position="133"/>
        <end position="166"/>
    </location>
</feature>
<feature type="chain" id="PRO_5045487956" description="Late embryogenesis abundant protein" evidence="2">
    <location>
        <begin position="30"/>
        <end position="166"/>
    </location>
</feature>
<dbReference type="Proteomes" id="UP001237737">
    <property type="component" value="Unassembled WGS sequence"/>
</dbReference>
<evidence type="ECO:0000256" key="1">
    <source>
        <dbReference type="SAM" id="MobiDB-lite"/>
    </source>
</evidence>
<evidence type="ECO:0000313" key="3">
    <source>
        <dbReference type="EMBL" id="MDQ0009883.1"/>
    </source>
</evidence>
<evidence type="ECO:0000313" key="4">
    <source>
        <dbReference type="Proteomes" id="UP001237737"/>
    </source>
</evidence>
<proteinExistence type="predicted"/>
<sequence>MTSIVRRPLIRSALLAGVALLAACGPARKSVFPPSVTLQEVTAKPGGVWHMTLRIRNNSYAGMSFETFQGTLRVGELGGVLLDAKIDQDIPSFAADVATIDLLPTAEMSKALAELAAKGSSGALPYSIDGRVSATPEKEDASRSFPVHGKNWLSPVPGIPDTYRSP</sequence>
<feature type="signal peptide" evidence="2">
    <location>
        <begin position="1"/>
        <end position="29"/>
    </location>
</feature>
<comment type="caution">
    <text evidence="3">The sequence shown here is derived from an EMBL/GenBank/DDBJ whole genome shotgun (WGS) entry which is preliminary data.</text>
</comment>
<name>A0ABT9SY10_9GAMM</name>
<evidence type="ECO:0000256" key="2">
    <source>
        <dbReference type="SAM" id="SignalP"/>
    </source>
</evidence>
<accession>A0ABT9SY10</accession>
<gene>
    <name evidence="3" type="ORF">J2T07_002073</name>
</gene>
<protein>
    <recommendedName>
        <fullName evidence="5">Late embryogenesis abundant protein</fullName>
    </recommendedName>
</protein>
<reference evidence="3 4" key="1">
    <citation type="submission" date="2023-07" db="EMBL/GenBank/DDBJ databases">
        <title>Sorghum-associated microbial communities from plants grown in Nebraska, USA.</title>
        <authorList>
            <person name="Schachtman D."/>
        </authorList>
    </citation>
    <scope>NUCLEOTIDE SEQUENCE [LARGE SCALE GENOMIC DNA]</scope>
    <source>
        <strain evidence="3 4">CC60</strain>
    </source>
</reference>
<dbReference type="PROSITE" id="PS51257">
    <property type="entry name" value="PROKAR_LIPOPROTEIN"/>
    <property type="match status" value="1"/>
</dbReference>
<keyword evidence="4" id="KW-1185">Reference proteome</keyword>
<dbReference type="EMBL" id="JAUSSK010000003">
    <property type="protein sequence ID" value="MDQ0009883.1"/>
    <property type="molecule type" value="Genomic_DNA"/>
</dbReference>
<keyword evidence="2" id="KW-0732">Signal</keyword>
<organism evidence="3 4">
    <name type="scientific">Luteibacter jiangsuensis</name>
    <dbReference type="NCBI Taxonomy" id="637577"/>
    <lineage>
        <taxon>Bacteria</taxon>
        <taxon>Pseudomonadati</taxon>
        <taxon>Pseudomonadota</taxon>
        <taxon>Gammaproteobacteria</taxon>
        <taxon>Lysobacterales</taxon>
        <taxon>Rhodanobacteraceae</taxon>
        <taxon>Luteibacter</taxon>
    </lineage>
</organism>